<evidence type="ECO:0000313" key="2">
    <source>
        <dbReference type="Proteomes" id="UP000478463"/>
    </source>
</evidence>
<sequence>MILKKRLIAVVCAAALALALPTLAWANPSPGGSTFPPGSGIMGGNSTKQIGITLVSFDGMVDEMDFAQVAASNVPDGATIHFSCKLKGNATNLNLKFIASQATGKTVTVFIEHDDGTFEQKVADVAADGTFSIHSDRLSLFTIVIGDYGNISAPDPNPIQPGAVISGEGSGAQAVTLAKFEGTVESVSFGSTPSSNVPSDATVIDTIEIKGDATDLDLQFLVDAKYAGKKVTVFIEHDNGDLEQKVATVGADGSFSIHVDRLSSFSIVLGDYGTSSNANAADAVKKIDPTAKSPKTNADLGGVAALTALMALAAGAAFIGLRKVAAK</sequence>
<dbReference type="KEGG" id="egd:GS424_010190"/>
<protein>
    <submittedName>
        <fullName evidence="1">Uncharacterized protein</fullName>
    </submittedName>
</protein>
<accession>A0A6L7IS83</accession>
<organism evidence="1 2">
    <name type="scientific">Eggerthella guodeyinii</name>
    <dbReference type="NCBI Taxonomy" id="2690837"/>
    <lineage>
        <taxon>Bacteria</taxon>
        <taxon>Bacillati</taxon>
        <taxon>Actinomycetota</taxon>
        <taxon>Coriobacteriia</taxon>
        <taxon>Eggerthellales</taxon>
        <taxon>Eggerthellaceae</taxon>
        <taxon>Eggerthella</taxon>
    </lineage>
</organism>
<dbReference type="AlphaFoldDB" id="A0A6L7IS83"/>
<dbReference type="Proteomes" id="UP000478463">
    <property type="component" value="Chromosome"/>
</dbReference>
<evidence type="ECO:0000313" key="1">
    <source>
        <dbReference type="EMBL" id="QOS66920.1"/>
    </source>
</evidence>
<proteinExistence type="predicted"/>
<reference evidence="1 2" key="1">
    <citation type="submission" date="2020-10" db="EMBL/GenBank/DDBJ databases">
        <title>Eggerthella sp. nov., isolated from human feces.</title>
        <authorList>
            <person name="Yajun G."/>
        </authorList>
    </citation>
    <scope>NUCLEOTIDE SEQUENCE [LARGE SCALE GENOMIC DNA]</scope>
    <source>
        <strain evidence="1 2">HF-1101</strain>
    </source>
</reference>
<name>A0A6L7IS83_9ACTN</name>
<dbReference type="EMBL" id="CP063310">
    <property type="protein sequence ID" value="QOS66920.1"/>
    <property type="molecule type" value="Genomic_DNA"/>
</dbReference>
<gene>
    <name evidence="1" type="ORF">GS424_010190</name>
</gene>
<dbReference type="RefSeq" id="WP_160942308.1">
    <property type="nucleotide sequence ID" value="NZ_CP063310.1"/>
</dbReference>